<proteinExistence type="predicted"/>
<dbReference type="EMBL" id="JADFTS010000104">
    <property type="protein sequence ID" value="KAF9586791.1"/>
    <property type="molecule type" value="Genomic_DNA"/>
</dbReference>
<dbReference type="GO" id="GO:0008270">
    <property type="term" value="F:zinc ion binding"/>
    <property type="evidence" value="ECO:0007669"/>
    <property type="project" value="UniProtKB-KW"/>
</dbReference>
<dbReference type="Pfam" id="PF12906">
    <property type="entry name" value="RINGv"/>
    <property type="match status" value="1"/>
</dbReference>
<dbReference type="OrthoDB" id="435038at2759"/>
<evidence type="ECO:0000313" key="5">
    <source>
        <dbReference type="EMBL" id="KAF9586791.1"/>
    </source>
</evidence>
<evidence type="ECO:0000259" key="4">
    <source>
        <dbReference type="PROSITE" id="PS51292"/>
    </source>
</evidence>
<feature type="domain" description="RING-CH-type" evidence="4">
    <location>
        <begin position="15"/>
        <end position="72"/>
    </location>
</feature>
<dbReference type="PROSITE" id="PS51292">
    <property type="entry name" value="ZF_RING_CH"/>
    <property type="match status" value="1"/>
</dbReference>
<dbReference type="PANTHER" id="PTHR46158">
    <property type="entry name" value="OS02G0165000 PROTEIN"/>
    <property type="match status" value="1"/>
</dbReference>
<sequence length="189" mass="20995">MLIWKPMIKRFRKRKRLAGSRFISLCEGGNTFKMECSCKGDLRLTHEACVLKWFSIKGNKKCDVCRQEVLNTPASLEKFVNAGQLTSKLPVIELGAQPAFTKKQVDPFFPPDFSLTSQMAMQLLQKSNHPYPIILTSEASSIGGFYVVNRRGQVLLAIVNEATIVPFVSGQGCLTVPRIVLSDKVQGSS</sequence>
<dbReference type="AlphaFoldDB" id="A0A835GU66"/>
<evidence type="ECO:0000256" key="3">
    <source>
        <dbReference type="ARBA" id="ARBA00022833"/>
    </source>
</evidence>
<dbReference type="GO" id="GO:0005198">
    <property type="term" value="F:structural molecule activity"/>
    <property type="evidence" value="ECO:0007669"/>
    <property type="project" value="InterPro"/>
</dbReference>
<keyword evidence="2" id="KW-0863">Zinc-finger</keyword>
<organism evidence="5 6">
    <name type="scientific">Coptis chinensis</name>
    <dbReference type="NCBI Taxonomy" id="261450"/>
    <lineage>
        <taxon>Eukaryota</taxon>
        <taxon>Viridiplantae</taxon>
        <taxon>Streptophyta</taxon>
        <taxon>Embryophyta</taxon>
        <taxon>Tracheophyta</taxon>
        <taxon>Spermatophyta</taxon>
        <taxon>Magnoliopsida</taxon>
        <taxon>Ranunculales</taxon>
        <taxon>Ranunculaceae</taxon>
        <taxon>Coptidoideae</taxon>
        <taxon>Coptis</taxon>
    </lineage>
</organism>
<protein>
    <recommendedName>
        <fullName evidence="4">RING-CH-type domain-containing protein</fullName>
    </recommendedName>
</protein>
<dbReference type="InterPro" id="IPR011016">
    <property type="entry name" value="Znf_RING-CH"/>
</dbReference>
<keyword evidence="6" id="KW-1185">Reference proteome</keyword>
<evidence type="ECO:0000256" key="1">
    <source>
        <dbReference type="ARBA" id="ARBA00022723"/>
    </source>
</evidence>
<dbReference type="Gene3D" id="3.30.40.10">
    <property type="entry name" value="Zinc/RING finger domain, C3HC4 (zinc finger)"/>
    <property type="match status" value="1"/>
</dbReference>
<comment type="caution">
    <text evidence="5">The sequence shown here is derived from an EMBL/GenBank/DDBJ whole genome shotgun (WGS) entry which is preliminary data.</text>
</comment>
<reference evidence="5 6" key="1">
    <citation type="submission" date="2020-10" db="EMBL/GenBank/DDBJ databases">
        <title>The Coptis chinensis genome and diversification of protoberbering-type alkaloids.</title>
        <authorList>
            <person name="Wang B."/>
            <person name="Shu S."/>
            <person name="Song C."/>
            <person name="Liu Y."/>
        </authorList>
    </citation>
    <scope>NUCLEOTIDE SEQUENCE [LARGE SCALE GENOMIC DNA]</scope>
    <source>
        <strain evidence="5">HL-2020</strain>
        <tissue evidence="5">Leaf</tissue>
    </source>
</reference>
<keyword evidence="3" id="KW-0862">Zinc</keyword>
<gene>
    <name evidence="5" type="ORF">IFM89_039994</name>
</gene>
<dbReference type="SMART" id="SM00744">
    <property type="entry name" value="RINGv"/>
    <property type="match status" value="1"/>
</dbReference>
<dbReference type="GO" id="GO:0030132">
    <property type="term" value="C:clathrin coat of coated pit"/>
    <property type="evidence" value="ECO:0007669"/>
    <property type="project" value="InterPro"/>
</dbReference>
<dbReference type="GO" id="GO:0006886">
    <property type="term" value="P:intracellular protein transport"/>
    <property type="evidence" value="ECO:0007669"/>
    <property type="project" value="InterPro"/>
</dbReference>
<keyword evidence="1" id="KW-0479">Metal-binding</keyword>
<dbReference type="SUPFAM" id="SSF50989">
    <property type="entry name" value="Clathrin heavy-chain terminal domain"/>
    <property type="match status" value="1"/>
</dbReference>
<dbReference type="Proteomes" id="UP000631114">
    <property type="component" value="Unassembled WGS sequence"/>
</dbReference>
<dbReference type="SUPFAM" id="SSF57850">
    <property type="entry name" value="RING/U-box"/>
    <property type="match status" value="1"/>
</dbReference>
<dbReference type="InterPro" id="IPR016025">
    <property type="entry name" value="Clathrin_H-chain_N"/>
</dbReference>
<dbReference type="Gene3D" id="2.130.10.110">
    <property type="entry name" value="Clathrin heavy-chain terminal domain"/>
    <property type="match status" value="1"/>
</dbReference>
<dbReference type="PANTHER" id="PTHR46158:SF11">
    <property type="entry name" value="ZINC FINGER PROTEIN"/>
    <property type="match status" value="1"/>
</dbReference>
<evidence type="ECO:0000313" key="6">
    <source>
        <dbReference type="Proteomes" id="UP000631114"/>
    </source>
</evidence>
<name>A0A835GU66_9MAGN</name>
<accession>A0A835GU66</accession>
<dbReference type="GO" id="GO:0030130">
    <property type="term" value="C:clathrin coat of trans-Golgi network vesicle"/>
    <property type="evidence" value="ECO:0007669"/>
    <property type="project" value="InterPro"/>
</dbReference>
<dbReference type="GO" id="GO:0016192">
    <property type="term" value="P:vesicle-mediated transport"/>
    <property type="evidence" value="ECO:0007669"/>
    <property type="project" value="InterPro"/>
</dbReference>
<evidence type="ECO:0000256" key="2">
    <source>
        <dbReference type="ARBA" id="ARBA00022771"/>
    </source>
</evidence>
<dbReference type="InterPro" id="IPR013083">
    <property type="entry name" value="Znf_RING/FYVE/PHD"/>
</dbReference>